<dbReference type="EMBL" id="JAOQJV010000011">
    <property type="protein sequence ID" value="MCU6700382.1"/>
    <property type="molecule type" value="Genomic_DNA"/>
</dbReference>
<feature type="transmembrane region" description="Helical" evidence="1">
    <location>
        <begin position="59"/>
        <end position="82"/>
    </location>
</feature>
<evidence type="ECO:0000313" key="2">
    <source>
        <dbReference type="EMBL" id="MCU6700382.1"/>
    </source>
</evidence>
<feature type="transmembrane region" description="Helical" evidence="1">
    <location>
        <begin position="36"/>
        <end position="53"/>
    </location>
</feature>
<dbReference type="Proteomes" id="UP001207605">
    <property type="component" value="Unassembled WGS sequence"/>
</dbReference>
<evidence type="ECO:0000313" key="3">
    <source>
        <dbReference type="Proteomes" id="UP001207605"/>
    </source>
</evidence>
<keyword evidence="3" id="KW-1185">Reference proteome</keyword>
<dbReference type="RefSeq" id="WP_118453252.1">
    <property type="nucleotide sequence ID" value="NZ_JAOQJV010000011.1"/>
</dbReference>
<keyword evidence="1" id="KW-0472">Membrane</keyword>
<proteinExistence type="predicted"/>
<evidence type="ECO:0000256" key="1">
    <source>
        <dbReference type="SAM" id="Phobius"/>
    </source>
</evidence>
<keyword evidence="1" id="KW-0812">Transmembrane</keyword>
<gene>
    <name evidence="2" type="ORF">OCV65_09085</name>
</gene>
<sequence length="177" mass="20231">MASSSKKSTTIVNQYQYTDPLMVEVQDGYAAQTYKNYITLIIIALICAFFTWREYNTHKGVLCILFAIIVVLCVIATIVSLVSTNKRKKAEIQAFRDSYSKDGYDLMITIEGTRIRSYKNNAPDVDLRKNDVRGVFETERFFVFQLTGGILLPLKKDAFIKGDVEACRNYIPELKKK</sequence>
<comment type="caution">
    <text evidence="2">The sequence shown here is derived from an EMBL/GenBank/DDBJ whole genome shotgun (WGS) entry which is preliminary data.</text>
</comment>
<accession>A0ABT2S725</accession>
<keyword evidence="1" id="KW-1133">Transmembrane helix</keyword>
<reference evidence="2 3" key="1">
    <citation type="journal article" date="2021" name="ISME Commun">
        <title>Automated analysis of genomic sequences facilitates high-throughput and comprehensive description of bacteria.</title>
        <authorList>
            <person name="Hitch T.C.A."/>
        </authorList>
    </citation>
    <scope>NUCLEOTIDE SEQUENCE [LARGE SCALE GENOMIC DNA]</scope>
    <source>
        <strain evidence="2 3">Sanger_02</strain>
    </source>
</reference>
<organism evidence="2 3">
    <name type="scientific">Dorea ammoniilytica</name>
    <dbReference type="NCBI Taxonomy" id="2981788"/>
    <lineage>
        <taxon>Bacteria</taxon>
        <taxon>Bacillati</taxon>
        <taxon>Bacillota</taxon>
        <taxon>Clostridia</taxon>
        <taxon>Lachnospirales</taxon>
        <taxon>Lachnospiraceae</taxon>
        <taxon>Dorea</taxon>
    </lineage>
</organism>
<name>A0ABT2S725_9FIRM</name>
<protein>
    <submittedName>
        <fullName evidence="2">YcxB family protein</fullName>
    </submittedName>
</protein>